<dbReference type="EMBL" id="JBGCUO010000001">
    <property type="protein sequence ID" value="MEY1661837.1"/>
    <property type="molecule type" value="Genomic_DNA"/>
</dbReference>
<gene>
    <name evidence="3" type="ORF">AB5I84_06705</name>
</gene>
<keyword evidence="4" id="KW-1185">Reference proteome</keyword>
<feature type="domain" description="HTH merR-type" evidence="2">
    <location>
        <begin position="41"/>
        <end position="109"/>
    </location>
</feature>
<sequence>MSDIIGPMKPTPLTPSALLQTLRKYIRQPSAAPAAEPQRKEFTIDVLAREADTTVRNVRAYQDRGLLPPPEKRGRTGIYTDVHLARLRIIGQLLQRGFTLANIRDLLTAWEQGRDLNDILGLEVVVTSPWSDEAPSYLSYEELLEAFGDHLTQEVLLKAVKLDYIEPEGTRLRIPSPRILNAAKELVQAGIPLEALLDEVDKVRFQVDQIAEGFVRLITTHLIDSKYTETELPRGEDVPELANFIVRVRPIAEMVVSAELARILDRAINQVLVDRLANVLTHMENQGNPPQD</sequence>
<dbReference type="SUPFAM" id="SSF46955">
    <property type="entry name" value="Putative DNA-binding domain"/>
    <property type="match status" value="1"/>
</dbReference>
<dbReference type="Proteomes" id="UP001562065">
    <property type="component" value="Unassembled WGS sequence"/>
</dbReference>
<dbReference type="SMART" id="SM00422">
    <property type="entry name" value="HTH_MERR"/>
    <property type="match status" value="1"/>
</dbReference>
<dbReference type="Gene3D" id="1.10.1660.10">
    <property type="match status" value="1"/>
</dbReference>
<dbReference type="InterPro" id="IPR000551">
    <property type="entry name" value="MerR-type_HTH_dom"/>
</dbReference>
<evidence type="ECO:0000313" key="3">
    <source>
        <dbReference type="EMBL" id="MEY1661837.1"/>
    </source>
</evidence>
<dbReference type="PROSITE" id="PS50937">
    <property type="entry name" value="HTH_MERR_2"/>
    <property type="match status" value="1"/>
</dbReference>
<proteinExistence type="predicted"/>
<dbReference type="CDD" id="cd04778">
    <property type="entry name" value="HTH_MerR-like_sg2"/>
    <property type="match status" value="1"/>
</dbReference>
<accession>A0ABV4AH12</accession>
<dbReference type="InterPro" id="IPR009061">
    <property type="entry name" value="DNA-bd_dom_put_sf"/>
</dbReference>
<dbReference type="PANTHER" id="PTHR30204">
    <property type="entry name" value="REDOX-CYCLING DRUG-SENSING TRANSCRIPTIONAL ACTIVATOR SOXR"/>
    <property type="match status" value="1"/>
</dbReference>
<reference evidence="3 4" key="1">
    <citation type="submission" date="2024-07" db="EMBL/GenBank/DDBJ databases">
        <authorList>
            <person name="Ren Q."/>
        </authorList>
    </citation>
    <scope>NUCLEOTIDE SEQUENCE [LARGE SCALE GENOMIC DNA]</scope>
    <source>
        <strain evidence="3 4">REN37</strain>
    </source>
</reference>
<keyword evidence="1" id="KW-0238">DNA-binding</keyword>
<dbReference type="Pfam" id="PF13411">
    <property type="entry name" value="MerR_1"/>
    <property type="match status" value="1"/>
</dbReference>
<evidence type="ECO:0000313" key="4">
    <source>
        <dbReference type="Proteomes" id="UP001562065"/>
    </source>
</evidence>
<dbReference type="RefSeq" id="WP_369455086.1">
    <property type="nucleotide sequence ID" value="NZ_JBGCUO010000001.1"/>
</dbReference>
<dbReference type="PANTHER" id="PTHR30204:SF93">
    <property type="entry name" value="HTH MERR-TYPE DOMAIN-CONTAINING PROTEIN"/>
    <property type="match status" value="1"/>
</dbReference>
<protein>
    <submittedName>
        <fullName evidence="3">MerR family transcriptional regulator</fullName>
    </submittedName>
</protein>
<organism evidence="3 4">
    <name type="scientific">Isoalcanivorax beigongshangi</name>
    <dbReference type="NCBI Taxonomy" id="3238810"/>
    <lineage>
        <taxon>Bacteria</taxon>
        <taxon>Pseudomonadati</taxon>
        <taxon>Pseudomonadota</taxon>
        <taxon>Gammaproteobacteria</taxon>
        <taxon>Oceanospirillales</taxon>
        <taxon>Alcanivoracaceae</taxon>
        <taxon>Isoalcanivorax</taxon>
    </lineage>
</organism>
<evidence type="ECO:0000256" key="1">
    <source>
        <dbReference type="ARBA" id="ARBA00023125"/>
    </source>
</evidence>
<dbReference type="InterPro" id="IPR047057">
    <property type="entry name" value="MerR_fam"/>
</dbReference>
<comment type="caution">
    <text evidence="3">The sequence shown here is derived from an EMBL/GenBank/DDBJ whole genome shotgun (WGS) entry which is preliminary data.</text>
</comment>
<name>A0ABV4AH12_9GAMM</name>
<evidence type="ECO:0000259" key="2">
    <source>
        <dbReference type="PROSITE" id="PS50937"/>
    </source>
</evidence>